<dbReference type="Pfam" id="PF11894">
    <property type="entry name" value="Nup192"/>
    <property type="match status" value="1"/>
</dbReference>
<dbReference type="EMBL" id="CANHGI010000002">
    <property type="protein sequence ID" value="CAI5442546.1"/>
    <property type="molecule type" value="Genomic_DNA"/>
</dbReference>
<evidence type="ECO:0000256" key="4">
    <source>
        <dbReference type="ARBA" id="ARBA00023242"/>
    </source>
</evidence>
<evidence type="ECO:0000313" key="6">
    <source>
        <dbReference type="Proteomes" id="UP001152747"/>
    </source>
</evidence>
<evidence type="ECO:0000313" key="5">
    <source>
        <dbReference type="EMBL" id="CAI5442546.1"/>
    </source>
</evidence>
<dbReference type="InterPro" id="IPR021827">
    <property type="entry name" value="Nup186/Nup192/Nup205"/>
</dbReference>
<dbReference type="GO" id="GO:0044611">
    <property type="term" value="C:nuclear pore inner ring"/>
    <property type="evidence" value="ECO:0007669"/>
    <property type="project" value="TreeGrafter"/>
</dbReference>
<keyword evidence="6" id="KW-1185">Reference proteome</keyword>
<gene>
    <name evidence="5" type="ORF">CAMP_LOCUS5183</name>
</gene>
<dbReference type="OrthoDB" id="2019644at2759"/>
<keyword evidence="4" id="KW-0539">Nucleus</keyword>
<dbReference type="GO" id="GO:0017056">
    <property type="term" value="F:structural constituent of nuclear pore"/>
    <property type="evidence" value="ECO:0007669"/>
    <property type="project" value="TreeGrafter"/>
</dbReference>
<proteinExistence type="inferred from homology"/>
<evidence type="ECO:0000256" key="1">
    <source>
        <dbReference type="ARBA" id="ARBA00004123"/>
    </source>
</evidence>
<evidence type="ECO:0000256" key="3">
    <source>
        <dbReference type="ARBA" id="ARBA00022448"/>
    </source>
</evidence>
<dbReference type="PANTHER" id="PTHR31344">
    <property type="entry name" value="NUCLEAR PORE COMPLEX PROTEIN NUP205"/>
    <property type="match status" value="1"/>
</dbReference>
<dbReference type="Proteomes" id="UP001152747">
    <property type="component" value="Unassembled WGS sequence"/>
</dbReference>
<comment type="similarity">
    <text evidence="2">Belongs to the NUP186/NUP192/NUP205 family.</text>
</comment>
<dbReference type="PANTHER" id="PTHR31344:SF0">
    <property type="entry name" value="NUCLEAR PORE COMPLEX PROTEIN NUP205"/>
    <property type="match status" value="1"/>
</dbReference>
<keyword evidence="3" id="KW-0813">Transport</keyword>
<sequence length="1307" mass="147319">MWIEIRNLFDAISQVASFEDDKKSAEIISLIEKYKYRLSNVLSNNPKNAADKAKIVPGGKIKFDDVEITLDSSLCAESMIISDIFTLNELDSVDLILAGEAQKIHFDGINRGLIAVVCYYDAHRLLITTLRQILRWDREELPAKLVQLIDSTFIQANVVKHLFQLLNSFSVSTEFSRLMQPSVNGLGGSKHQKLLRNAIEEIRHEIITCISLICENPGGEALNIANYFFAIVKSVPLEKLNLTNMAAWLSLIKITSSEVLNQVPDATSVLNSMITHIRDETTWTDQSMCGTLQLACAVSLRALASSPADHSGIESIKVDVDLIVDRSIKNMVFQYLRHAIIRSDHFQFAHQFVVVDELLKQLVAFFPAKLMEIERNSSDELVFYDEKQKIDEKPKTGDVVATEKSAALSNYENFLRCFIDLYEMETEKTTKTAKERLLNQQIAESSSAFSTEKSMELCRLLERSRLPHHVVHAVAYLEFAAAVCKNHLTASFLYDIFARDYYGGSSDVVGWETLMTALRAYDRLFREQKNQLFSASRIQQQQQQQNKPAIDKTQIPAQELAGLIAWLRLSTKVALLDDIAAQRFSDDQSWGVLRSVASIASSSVPLPLKAALINFLTAVARLRGSAVRVWQVIHTNQLCYFAENGQLMGMQQELEERECAAKQYDVSLSFVRLVSTLISHKPLPEYSGAFIQFITRSILSQFASRSYNDIGQMWNLAEQSLKATNTLLEYGIVEPRSVANNEIHIALLSQCLNDTPLFRALARIIMEDCQAQTDPYTSKQTASSDSALIALRILSRAIVLHSALRACSRVSSSDIIVASIQALVFTPIHSSSPCTILDLVFQYLQMADDYPLHALYAARIFRDATATRGTVQGSMLELLRSRNSQSLHIRAIRTALCVSSIQYTINDSLEKEEETTNPIYARGETARIILETLSDSIDSSQKTARNEDSNNITYYLLAFRSSRGNSKELYDNDDLLTGLHYVLHIIEQFIATKSPFDLPFSALLEPAFRLMQRLVSMNCPFSKPVLCFMRSSNVIEKLVTSPFVCSALALEDEIDNTYATGVFSVRRMIAGYILHFAAVEIYAMLTTGHFTRPETLYRALLESSKLVSEYTMSEEEEEEGNDPNLLFSLLRRATIIKRFDLSYPELVHFDVNKLHELFDACLTITIYGVAQYDVAYLDKLLRREIDAVYKEGDDLKYVRKEMENVLEYCTEVNANLLSESASERIVNGCTALLNVFAAFAPVHFFSSNMQLTIFRDSCYVLIEMMSGIGGSSLVSAVQTFHRMVETVTKLAKDEYSKPEIHKYLSIH</sequence>
<dbReference type="GO" id="GO:0006999">
    <property type="term" value="P:nuclear pore organization"/>
    <property type="evidence" value="ECO:0007669"/>
    <property type="project" value="TreeGrafter"/>
</dbReference>
<comment type="caution">
    <text evidence="5">The sequence shown here is derived from an EMBL/GenBank/DDBJ whole genome shotgun (WGS) entry which is preliminary data.</text>
</comment>
<name>A0A9P1ICJ1_9PELO</name>
<accession>A0A9P1ICJ1</accession>
<reference evidence="5" key="1">
    <citation type="submission" date="2022-11" db="EMBL/GenBank/DDBJ databases">
        <authorList>
            <person name="Kikuchi T."/>
        </authorList>
    </citation>
    <scope>NUCLEOTIDE SEQUENCE</scope>
    <source>
        <strain evidence="5">PS1010</strain>
    </source>
</reference>
<organism evidence="5 6">
    <name type="scientific">Caenorhabditis angaria</name>
    <dbReference type="NCBI Taxonomy" id="860376"/>
    <lineage>
        <taxon>Eukaryota</taxon>
        <taxon>Metazoa</taxon>
        <taxon>Ecdysozoa</taxon>
        <taxon>Nematoda</taxon>
        <taxon>Chromadorea</taxon>
        <taxon>Rhabditida</taxon>
        <taxon>Rhabditina</taxon>
        <taxon>Rhabditomorpha</taxon>
        <taxon>Rhabditoidea</taxon>
        <taxon>Rhabditidae</taxon>
        <taxon>Peloderinae</taxon>
        <taxon>Caenorhabditis</taxon>
    </lineage>
</organism>
<evidence type="ECO:0000256" key="2">
    <source>
        <dbReference type="ARBA" id="ARBA00005892"/>
    </source>
</evidence>
<comment type="subcellular location">
    <subcellularLocation>
        <location evidence="1">Nucleus</location>
    </subcellularLocation>
</comment>
<protein>
    <submittedName>
        <fullName evidence="5">Uncharacterized protein</fullName>
    </submittedName>
</protein>